<feature type="domain" description="HTH tetR-type" evidence="2">
    <location>
        <begin position="1"/>
        <end position="61"/>
    </location>
</feature>
<dbReference type="InterPro" id="IPR050624">
    <property type="entry name" value="HTH-type_Tx_Regulator"/>
</dbReference>
<reference evidence="3" key="1">
    <citation type="submission" date="2019-08" db="EMBL/GenBank/DDBJ databases">
        <authorList>
            <person name="Kucharzyk K."/>
            <person name="Murdoch R.W."/>
            <person name="Higgins S."/>
            <person name="Loffler F."/>
        </authorList>
    </citation>
    <scope>NUCLEOTIDE SEQUENCE</scope>
</reference>
<accession>A0A645C3G6</accession>
<dbReference type="SUPFAM" id="SSF48498">
    <property type="entry name" value="Tetracyclin repressor-like, C-terminal domain"/>
    <property type="match status" value="1"/>
</dbReference>
<evidence type="ECO:0000256" key="1">
    <source>
        <dbReference type="ARBA" id="ARBA00023125"/>
    </source>
</evidence>
<protein>
    <submittedName>
        <fullName evidence="3">HTH-type transcriptional regulator BetI</fullName>
    </submittedName>
</protein>
<gene>
    <name evidence="3" type="primary">betI_22</name>
    <name evidence="3" type="ORF">SDC9_118879</name>
</gene>
<dbReference type="Gene3D" id="1.10.357.10">
    <property type="entry name" value="Tetracycline Repressor, domain 2"/>
    <property type="match status" value="1"/>
</dbReference>
<dbReference type="Pfam" id="PF00440">
    <property type="entry name" value="TetR_N"/>
    <property type="match status" value="1"/>
</dbReference>
<evidence type="ECO:0000313" key="3">
    <source>
        <dbReference type="EMBL" id="MPM71908.1"/>
    </source>
</evidence>
<sequence length="195" mass="22518">MNGKLRIIEAARTIIIRNGIEGATMREIAKESGMSTGAIYHYYKNKEEILYEIMDDSLSETVKINKKLDKNENSKEAIIEDIYKNIIKRFEKYNENKLQFYLAQEAIQGNDELKTKFKEKYKTWIEDTENLIIKLYNVKNSKNTKVLASLLIGAIDGMVLQLLLESNSSSVEDISEIYHKLLKTGIPKLLDFLND</sequence>
<dbReference type="PROSITE" id="PS50977">
    <property type="entry name" value="HTH_TETR_2"/>
    <property type="match status" value="1"/>
</dbReference>
<dbReference type="PRINTS" id="PR00455">
    <property type="entry name" value="HTHTETR"/>
</dbReference>
<dbReference type="PANTHER" id="PTHR43479:SF11">
    <property type="entry name" value="ACREF_ENVCD OPERON REPRESSOR-RELATED"/>
    <property type="match status" value="1"/>
</dbReference>
<dbReference type="PANTHER" id="PTHR43479">
    <property type="entry name" value="ACREF/ENVCD OPERON REPRESSOR-RELATED"/>
    <property type="match status" value="1"/>
</dbReference>
<dbReference type="SUPFAM" id="SSF46689">
    <property type="entry name" value="Homeodomain-like"/>
    <property type="match status" value="1"/>
</dbReference>
<organism evidence="3">
    <name type="scientific">bioreactor metagenome</name>
    <dbReference type="NCBI Taxonomy" id="1076179"/>
    <lineage>
        <taxon>unclassified sequences</taxon>
        <taxon>metagenomes</taxon>
        <taxon>ecological metagenomes</taxon>
    </lineage>
</organism>
<comment type="caution">
    <text evidence="3">The sequence shown here is derived from an EMBL/GenBank/DDBJ whole genome shotgun (WGS) entry which is preliminary data.</text>
</comment>
<keyword evidence="1" id="KW-0238">DNA-binding</keyword>
<dbReference type="InterPro" id="IPR001647">
    <property type="entry name" value="HTH_TetR"/>
</dbReference>
<evidence type="ECO:0000259" key="2">
    <source>
        <dbReference type="PROSITE" id="PS50977"/>
    </source>
</evidence>
<dbReference type="AlphaFoldDB" id="A0A645C3G6"/>
<dbReference type="InterPro" id="IPR036271">
    <property type="entry name" value="Tet_transcr_reg_TetR-rel_C_sf"/>
</dbReference>
<proteinExistence type="predicted"/>
<name>A0A645C3G6_9ZZZZ</name>
<dbReference type="EMBL" id="VSSQ01024408">
    <property type="protein sequence ID" value="MPM71908.1"/>
    <property type="molecule type" value="Genomic_DNA"/>
</dbReference>
<dbReference type="GO" id="GO:0003677">
    <property type="term" value="F:DNA binding"/>
    <property type="evidence" value="ECO:0007669"/>
    <property type="project" value="UniProtKB-KW"/>
</dbReference>
<dbReference type="InterPro" id="IPR009057">
    <property type="entry name" value="Homeodomain-like_sf"/>
</dbReference>